<dbReference type="InterPro" id="IPR012340">
    <property type="entry name" value="NA-bd_OB-fold"/>
</dbReference>
<dbReference type="Pfam" id="PF00270">
    <property type="entry name" value="DEAD"/>
    <property type="match status" value="1"/>
</dbReference>
<dbReference type="InterPro" id="IPR027417">
    <property type="entry name" value="P-loop_NTPase"/>
</dbReference>
<dbReference type="PROSITE" id="PS51194">
    <property type="entry name" value="HELICASE_CTER"/>
    <property type="match status" value="1"/>
</dbReference>
<organism evidence="10 11">
    <name type="scientific">Propioniciclava soli</name>
    <dbReference type="NCBI Taxonomy" id="2775081"/>
    <lineage>
        <taxon>Bacteria</taxon>
        <taxon>Bacillati</taxon>
        <taxon>Actinomycetota</taxon>
        <taxon>Actinomycetes</taxon>
        <taxon>Propionibacteriales</taxon>
        <taxon>Propionibacteriaceae</taxon>
        <taxon>Propioniciclava</taxon>
    </lineage>
</organism>
<dbReference type="SUPFAM" id="SSF52540">
    <property type="entry name" value="P-loop containing nucleoside triphosphate hydrolases"/>
    <property type="match status" value="2"/>
</dbReference>
<gene>
    <name evidence="10" type="ORF">PCC79_05790</name>
</gene>
<keyword evidence="5" id="KW-0067">ATP-binding</keyword>
<evidence type="ECO:0000259" key="9">
    <source>
        <dbReference type="PROSITE" id="PS51194"/>
    </source>
</evidence>
<evidence type="ECO:0000313" key="10">
    <source>
        <dbReference type="EMBL" id="WZW99706.1"/>
    </source>
</evidence>
<dbReference type="InterPro" id="IPR033454">
    <property type="entry name" value="RecG_wedge"/>
</dbReference>
<evidence type="ECO:0000256" key="2">
    <source>
        <dbReference type="ARBA" id="ARBA00022763"/>
    </source>
</evidence>
<keyword evidence="6" id="KW-0238">DNA-binding</keyword>
<keyword evidence="11" id="KW-1185">Reference proteome</keyword>
<dbReference type="CDD" id="cd17992">
    <property type="entry name" value="DEXHc_RecG"/>
    <property type="match status" value="1"/>
</dbReference>
<dbReference type="EMBL" id="CP115965">
    <property type="protein sequence ID" value="WZW99706.1"/>
    <property type="molecule type" value="Genomic_DNA"/>
</dbReference>
<dbReference type="PANTHER" id="PTHR47964:SF1">
    <property type="entry name" value="ATP-DEPENDENT DNA HELICASE HOMOLOG RECG, CHLOROPLASTIC"/>
    <property type="match status" value="1"/>
</dbReference>
<dbReference type="PROSITE" id="PS51192">
    <property type="entry name" value="HELICASE_ATP_BIND_1"/>
    <property type="match status" value="1"/>
</dbReference>
<dbReference type="Gene3D" id="2.40.50.140">
    <property type="entry name" value="Nucleic acid-binding proteins"/>
    <property type="match status" value="1"/>
</dbReference>
<feature type="domain" description="Helicase C-terminal" evidence="9">
    <location>
        <begin position="510"/>
        <end position="667"/>
    </location>
</feature>
<dbReference type="CDD" id="cd04488">
    <property type="entry name" value="RecG_wedge_OBF"/>
    <property type="match status" value="1"/>
</dbReference>
<evidence type="ECO:0000313" key="11">
    <source>
        <dbReference type="Proteomes" id="UP001434337"/>
    </source>
</evidence>
<keyword evidence="7" id="KW-0234">DNA repair</keyword>
<evidence type="ECO:0000256" key="7">
    <source>
        <dbReference type="ARBA" id="ARBA00023204"/>
    </source>
</evidence>
<dbReference type="SMART" id="SM00487">
    <property type="entry name" value="DEXDc"/>
    <property type="match status" value="1"/>
</dbReference>
<proteinExistence type="predicted"/>
<dbReference type="GO" id="GO:0004386">
    <property type="term" value="F:helicase activity"/>
    <property type="evidence" value="ECO:0007669"/>
    <property type="project" value="UniProtKB-KW"/>
</dbReference>
<dbReference type="InterPro" id="IPR011545">
    <property type="entry name" value="DEAD/DEAH_box_helicase_dom"/>
</dbReference>
<sequence>MEPLNGWRTAAFAELNAAADSVLGAKTAKEFAALRVETVGDLLRHLPRHYLSGTELTDLATLEEGEHVAVMAKVASTDIKRNQSAPTGRRRSSARLEVVLTDGKGRLRVTFFGNDHVVGWWQAQLRMGVRGIFVGKVGSFQNQPQMTHPAFVMLDAAGKVVGHSEEKERIAELSRSGIVGLYPATAKLPTWKIAECVRFALATLGQTEDPWPAWVLDRSGVCGHADAFAFVHRPGSLGEVETGRRRLLFDEAFATQLTMAYRRADNARQSAGPRVRRPDGLLDAFDARLPFRLTDGQAEVGEEIFADLARHQPMQRLLQGEVGSGKTLVALRAMLAVVDTGGQAVLIAPTEVLAQQHHATITGLLGELGRGRVLGAPDAATDVVLLTGSTPSAQRRATLLKIASGEAGLVIGTHALLADQISFADLGLVVVDEQHRFGVEQRARLTDRSASKPHVLVLTATPIPRSVAMTVFGDLSVSTLTEIPGGRAEVTTTVVNGLTRPTWVERAWERVDEEVAQGRQVFVVAPRIGADGSPGGVLWLTERLALGPLERRRLAVLHGQMAADAKEATMAAFVAGEVDVLVSTTIIEVGVDVPNASMMVIWDADRFGISQLHQLRGRIGRGEHPGVCLLISNADPQSDAWVRLSAVAGTRDGFALAELDLAQRREGDVLGAHQSGGRSTLRLLRVLDHADLIDAARGVADEAVVRDPECATPGFADAVAQTNLLAGGEWIERA</sequence>
<keyword evidence="1" id="KW-0547">Nucleotide-binding</keyword>
<reference evidence="10 11" key="1">
    <citation type="journal article" date="2023" name="Environ Microbiome">
        <title>A coral-associated actinobacterium mitigates coral bleaching under heat stress.</title>
        <authorList>
            <person name="Li J."/>
            <person name="Zou Y."/>
            <person name="Li Q."/>
            <person name="Zhang J."/>
            <person name="Bourne D.G."/>
            <person name="Lyu Y."/>
            <person name="Liu C."/>
            <person name="Zhang S."/>
        </authorList>
    </citation>
    <scope>NUCLEOTIDE SEQUENCE [LARGE SCALE GENOMIC DNA]</scope>
    <source>
        <strain evidence="10 11">SCSIO 13291</strain>
    </source>
</reference>
<keyword evidence="3" id="KW-0378">Hydrolase</keyword>
<dbReference type="PANTHER" id="PTHR47964">
    <property type="entry name" value="ATP-DEPENDENT DNA HELICASE HOMOLOG RECG, CHLOROPLASTIC"/>
    <property type="match status" value="1"/>
</dbReference>
<evidence type="ECO:0000256" key="1">
    <source>
        <dbReference type="ARBA" id="ARBA00022741"/>
    </source>
</evidence>
<feature type="domain" description="Helicase ATP-binding" evidence="8">
    <location>
        <begin position="307"/>
        <end position="480"/>
    </location>
</feature>
<protein>
    <submittedName>
        <fullName evidence="10">ATP-dependent DNA helicase RecG</fullName>
    </submittedName>
</protein>
<evidence type="ECO:0000256" key="3">
    <source>
        <dbReference type="ARBA" id="ARBA00022801"/>
    </source>
</evidence>
<dbReference type="Gene3D" id="3.40.50.300">
    <property type="entry name" value="P-loop containing nucleotide triphosphate hydrolases"/>
    <property type="match status" value="2"/>
</dbReference>
<dbReference type="Pfam" id="PF00271">
    <property type="entry name" value="Helicase_C"/>
    <property type="match status" value="1"/>
</dbReference>
<keyword evidence="4 10" id="KW-0347">Helicase</keyword>
<accession>A0ABZ3CAS6</accession>
<dbReference type="Pfam" id="PF17191">
    <property type="entry name" value="RecG_wedge"/>
    <property type="match status" value="1"/>
</dbReference>
<dbReference type="InterPro" id="IPR014001">
    <property type="entry name" value="Helicase_ATP-bd"/>
</dbReference>
<dbReference type="InterPro" id="IPR001650">
    <property type="entry name" value="Helicase_C-like"/>
</dbReference>
<evidence type="ECO:0000256" key="5">
    <source>
        <dbReference type="ARBA" id="ARBA00022840"/>
    </source>
</evidence>
<dbReference type="Proteomes" id="UP001434337">
    <property type="component" value="Chromosome"/>
</dbReference>
<evidence type="ECO:0000259" key="8">
    <source>
        <dbReference type="PROSITE" id="PS51192"/>
    </source>
</evidence>
<evidence type="ECO:0000256" key="4">
    <source>
        <dbReference type="ARBA" id="ARBA00022806"/>
    </source>
</evidence>
<dbReference type="InterPro" id="IPR047112">
    <property type="entry name" value="RecG/Mfd"/>
</dbReference>
<keyword evidence="2" id="KW-0227">DNA damage</keyword>
<dbReference type="SUPFAM" id="SSF50249">
    <property type="entry name" value="Nucleic acid-binding proteins"/>
    <property type="match status" value="1"/>
</dbReference>
<name>A0ABZ3CAS6_9ACTN</name>
<dbReference type="SMART" id="SM00490">
    <property type="entry name" value="HELICc"/>
    <property type="match status" value="1"/>
</dbReference>
<evidence type="ECO:0000256" key="6">
    <source>
        <dbReference type="ARBA" id="ARBA00023125"/>
    </source>
</evidence>